<reference evidence="1" key="1">
    <citation type="submission" date="2023-04" db="EMBL/GenBank/DDBJ databases">
        <title>A chromosome-level genome assembly of the parasitoid wasp Eretmocerus hayati.</title>
        <authorList>
            <person name="Zhong Y."/>
            <person name="Liu S."/>
            <person name="Liu Y."/>
        </authorList>
    </citation>
    <scope>NUCLEOTIDE SEQUENCE</scope>
    <source>
        <strain evidence="1">ZJU_SS_LIU_2023</strain>
    </source>
</reference>
<keyword evidence="2" id="KW-1185">Reference proteome</keyword>
<accession>A0ACC2NVM5</accession>
<comment type="caution">
    <text evidence="1">The sequence shown here is derived from an EMBL/GenBank/DDBJ whole genome shotgun (WGS) entry which is preliminary data.</text>
</comment>
<evidence type="ECO:0000313" key="1">
    <source>
        <dbReference type="EMBL" id="KAJ8675187.1"/>
    </source>
</evidence>
<dbReference type="Proteomes" id="UP001239111">
    <property type="component" value="Chromosome 2"/>
</dbReference>
<proteinExistence type="predicted"/>
<protein>
    <submittedName>
        <fullName evidence="1">Uncharacterized protein</fullName>
    </submittedName>
</protein>
<gene>
    <name evidence="1" type="ORF">QAD02_010973</name>
</gene>
<evidence type="ECO:0000313" key="2">
    <source>
        <dbReference type="Proteomes" id="UP001239111"/>
    </source>
</evidence>
<name>A0ACC2NVM5_9HYME</name>
<dbReference type="EMBL" id="CM056742">
    <property type="protein sequence ID" value="KAJ8675187.1"/>
    <property type="molecule type" value="Genomic_DNA"/>
</dbReference>
<organism evidence="1 2">
    <name type="scientific">Eretmocerus hayati</name>
    <dbReference type="NCBI Taxonomy" id="131215"/>
    <lineage>
        <taxon>Eukaryota</taxon>
        <taxon>Metazoa</taxon>
        <taxon>Ecdysozoa</taxon>
        <taxon>Arthropoda</taxon>
        <taxon>Hexapoda</taxon>
        <taxon>Insecta</taxon>
        <taxon>Pterygota</taxon>
        <taxon>Neoptera</taxon>
        <taxon>Endopterygota</taxon>
        <taxon>Hymenoptera</taxon>
        <taxon>Apocrita</taxon>
        <taxon>Proctotrupomorpha</taxon>
        <taxon>Chalcidoidea</taxon>
        <taxon>Aphelinidae</taxon>
        <taxon>Aphelininae</taxon>
        <taxon>Eretmocerus</taxon>
    </lineage>
</organism>
<sequence>MSVMITADWFPLGRDIYFRKFELYPLSFRNETSPDNLVVAAPFGGSIAITKNPKKFVKIHGSARAFISLHSSSGNLMARFQWTSGQLVAMGWSHQEELLCIQEDGMVLIYDMFGNYQHTFSMGEEAKETKVIEAKFFPSVNGTGVAVLTSANRIFLVNNVVEPKVRKFTDIPRLGGQIDSWCMVRHERESQVILANQEGIHVLHHSHQAPVSVPFAKLFNNRVSKVSAMAISANSRHIAFYSDSGCLYLGSIDLKDKYYEHNFNKRDPLTEIAWCGSEAVVCCWDKTMMIAGWKGEVISYSYDGPVHLIPEIDCVRVLSAYSHEMIQKVPDVVQKIFRINSTDAASYLLEASKQFQKKSHKADSYIDLVKDKLDSAVTYCINAASREFDFHTQKLLMRAAKFGKGFSPNINPDHYVDMCRTLRVLNAIRHPKIGIPLTYIQLNTLSHQVMLDRLVARRHYYLGIQIARHLKLSEIDGESRILAHWACYKVKQTQLDKEQIAEEIADKLGYTPGVSYSEIAVKAADCGRKQLAIKLIDYEPRAQLQVPLLLRLGEEQAALTKAVESGNTDLVYTVILHLREHMPLSDFQMAIMHCPLAMTLYIKYCHNHNRETLRDIYNQNDDYYSQALWFIRESYQNSSSRDAMLQSALDNFKLARCDTNASLTDEQIKLLRYQRSLEETLHESVVGKPLHDTVKILLLHNEIKLADKLRSEYKFPDRRYWWLRIQCLAEQGLWSELEKFSKSKKSPIGYEPFIDECLKHKKEMEAKKYLPRVKDELKVKYLVKFNMLLEAAQTAVEQKDLAGLDFVLASCGSSDRKLQEKITAIAAAYRGGR</sequence>